<accession>A0A382IAD6</accession>
<evidence type="ECO:0008006" key="3">
    <source>
        <dbReference type="Google" id="ProtNLM"/>
    </source>
</evidence>
<sequence length="88" mass="10467">MNINIQDLKKKIIYRSAYRGSKEMDSLLGSFSKKYVNILNEEDLVCLSKLMDIDDENLYKYNQGLKTTVKINENKVTKLFRYFVYKKI</sequence>
<gene>
    <name evidence="2" type="ORF">METZ01_LOCUS249312</name>
</gene>
<evidence type="ECO:0000256" key="1">
    <source>
        <dbReference type="ARBA" id="ARBA00023186"/>
    </source>
</evidence>
<dbReference type="InterPro" id="IPR036714">
    <property type="entry name" value="SDH_sf"/>
</dbReference>
<keyword evidence="1" id="KW-0143">Chaperone</keyword>
<dbReference type="EMBL" id="UINC01066103">
    <property type="protein sequence ID" value="SVB96458.1"/>
    <property type="molecule type" value="Genomic_DNA"/>
</dbReference>
<reference evidence="2" key="1">
    <citation type="submission" date="2018-05" db="EMBL/GenBank/DDBJ databases">
        <authorList>
            <person name="Lanie J.A."/>
            <person name="Ng W.-L."/>
            <person name="Kazmierczak K.M."/>
            <person name="Andrzejewski T.M."/>
            <person name="Davidsen T.M."/>
            <person name="Wayne K.J."/>
            <person name="Tettelin H."/>
            <person name="Glass J.I."/>
            <person name="Rusch D."/>
            <person name="Podicherti R."/>
            <person name="Tsui H.-C.T."/>
            <person name="Winkler M.E."/>
        </authorList>
    </citation>
    <scope>NUCLEOTIDE SEQUENCE</scope>
</reference>
<dbReference type="Gene3D" id="1.10.150.250">
    <property type="entry name" value="Flavinator of succinate dehydrogenase"/>
    <property type="match status" value="1"/>
</dbReference>
<dbReference type="AlphaFoldDB" id="A0A382IAD6"/>
<dbReference type="InterPro" id="IPR005631">
    <property type="entry name" value="SDH"/>
</dbReference>
<protein>
    <recommendedName>
        <fullName evidence="3">FAD assembly factor SdhE</fullName>
    </recommendedName>
</protein>
<dbReference type="Pfam" id="PF03937">
    <property type="entry name" value="Sdh5"/>
    <property type="match status" value="1"/>
</dbReference>
<name>A0A382IAD6_9ZZZZ</name>
<proteinExistence type="predicted"/>
<dbReference type="SUPFAM" id="SSF109910">
    <property type="entry name" value="YgfY-like"/>
    <property type="match status" value="1"/>
</dbReference>
<evidence type="ECO:0000313" key="2">
    <source>
        <dbReference type="EMBL" id="SVB96458.1"/>
    </source>
</evidence>
<organism evidence="2">
    <name type="scientific">marine metagenome</name>
    <dbReference type="NCBI Taxonomy" id="408172"/>
    <lineage>
        <taxon>unclassified sequences</taxon>
        <taxon>metagenomes</taxon>
        <taxon>ecological metagenomes</taxon>
    </lineage>
</organism>